<dbReference type="InterPro" id="IPR036890">
    <property type="entry name" value="HATPase_C_sf"/>
</dbReference>
<dbReference type="InterPro" id="IPR005467">
    <property type="entry name" value="His_kinase_dom"/>
</dbReference>
<feature type="transmembrane region" description="Helical" evidence="15">
    <location>
        <begin position="12"/>
        <end position="34"/>
    </location>
</feature>
<keyword evidence="14 15" id="KW-0472">Membrane</keyword>
<protein>
    <recommendedName>
        <fullName evidence="3">histidine kinase</fullName>
        <ecNumber evidence="3">2.7.13.3</ecNumber>
    </recommendedName>
</protein>
<evidence type="ECO:0000256" key="8">
    <source>
        <dbReference type="ARBA" id="ARBA00022692"/>
    </source>
</evidence>
<dbReference type="SUPFAM" id="SSF158472">
    <property type="entry name" value="HAMP domain-like"/>
    <property type="match status" value="1"/>
</dbReference>
<sequence length="441" mass="48138">MSRLWPDSLAARFTLVLAAALIVANAVAFLVLGFERNRELRDLRRNSQIERLVTLVPALNALAPDLRQDVVRASSARRLRLRLANRPLIDASGPQTARIANLISEIGETIALPQGKDILMQIRELGGERNGRRRTVVEIAIPLMDGTWLNARQTNASPRPFFYVQGVWTSLIFSFLGVLAVGLLFIRRLTKPLRDLTEAALRVGKGDRSQPLAESGAAEFKKTAHAFNTMQANIDRFNAERMRTVAAVGHDLRTPITSLRLRTEMIADDDLRTPMIKTLDDMTVMADELLNWGRAEGAGEPLQNVDLTELLESICEPTDIKFARARPIIVSGRPVALRRALTNIIDNASRYGKRGVAQVIETGGKAIISVEDEGPGIAPEQLATIFDPFVRGEASRSRASGGAGLGLSIAKTIIESHLGSITIANRSDEKGAAVTVELPIA</sequence>
<keyword evidence="13" id="KW-0902">Two-component regulatory system</keyword>
<dbReference type="SUPFAM" id="SSF55874">
    <property type="entry name" value="ATPase domain of HSP90 chaperone/DNA topoisomerase II/histidine kinase"/>
    <property type="match status" value="1"/>
</dbReference>
<dbReference type="EC" id="2.7.13.3" evidence="3"/>
<dbReference type="InterPro" id="IPR003661">
    <property type="entry name" value="HisK_dim/P_dom"/>
</dbReference>
<evidence type="ECO:0000256" key="11">
    <source>
        <dbReference type="ARBA" id="ARBA00022840"/>
    </source>
</evidence>
<evidence type="ECO:0000259" key="16">
    <source>
        <dbReference type="PROSITE" id="PS50109"/>
    </source>
</evidence>
<evidence type="ECO:0000256" key="9">
    <source>
        <dbReference type="ARBA" id="ARBA00022741"/>
    </source>
</evidence>
<dbReference type="Gene3D" id="3.30.565.10">
    <property type="entry name" value="Histidine kinase-like ATPase, C-terminal domain"/>
    <property type="match status" value="1"/>
</dbReference>
<dbReference type="SMART" id="SM00388">
    <property type="entry name" value="HisKA"/>
    <property type="match status" value="1"/>
</dbReference>
<dbReference type="Gene3D" id="1.10.8.500">
    <property type="entry name" value="HAMP domain in histidine kinase"/>
    <property type="match status" value="1"/>
</dbReference>
<feature type="domain" description="HAMP" evidence="17">
    <location>
        <begin position="187"/>
        <end position="239"/>
    </location>
</feature>
<dbReference type="EMBL" id="JBHTJV010000003">
    <property type="protein sequence ID" value="MFD0915790.1"/>
    <property type="molecule type" value="Genomic_DNA"/>
</dbReference>
<dbReference type="RefSeq" id="WP_377211637.1">
    <property type="nucleotide sequence ID" value="NZ_JBHTJV010000003.1"/>
</dbReference>
<evidence type="ECO:0000256" key="15">
    <source>
        <dbReference type="SAM" id="Phobius"/>
    </source>
</evidence>
<comment type="caution">
    <text evidence="18">The sequence shown here is derived from an EMBL/GenBank/DDBJ whole genome shotgun (WGS) entry which is preliminary data.</text>
</comment>
<dbReference type="Proteomes" id="UP001597101">
    <property type="component" value="Unassembled WGS sequence"/>
</dbReference>
<dbReference type="Gene3D" id="1.10.287.130">
    <property type="match status" value="1"/>
</dbReference>
<evidence type="ECO:0000256" key="7">
    <source>
        <dbReference type="ARBA" id="ARBA00022679"/>
    </source>
</evidence>
<keyword evidence="8 15" id="KW-0812">Transmembrane</keyword>
<keyword evidence="11 18" id="KW-0067">ATP-binding</keyword>
<feature type="domain" description="Histidine kinase" evidence="16">
    <location>
        <begin position="247"/>
        <end position="441"/>
    </location>
</feature>
<comment type="subcellular location">
    <subcellularLocation>
        <location evidence="2">Cell inner membrane</location>
        <topology evidence="2">Multi-pass membrane protein</topology>
    </subcellularLocation>
</comment>
<gene>
    <name evidence="18" type="ORF">ACFQ14_05160</name>
</gene>
<evidence type="ECO:0000256" key="13">
    <source>
        <dbReference type="ARBA" id="ARBA00023012"/>
    </source>
</evidence>
<evidence type="ECO:0000256" key="5">
    <source>
        <dbReference type="ARBA" id="ARBA00022519"/>
    </source>
</evidence>
<dbReference type="CDD" id="cd00082">
    <property type="entry name" value="HisKA"/>
    <property type="match status" value="1"/>
</dbReference>
<dbReference type="InterPro" id="IPR003660">
    <property type="entry name" value="HAMP_dom"/>
</dbReference>
<evidence type="ECO:0000313" key="19">
    <source>
        <dbReference type="Proteomes" id="UP001597101"/>
    </source>
</evidence>
<dbReference type="InterPro" id="IPR050980">
    <property type="entry name" value="2C_sensor_his_kinase"/>
</dbReference>
<dbReference type="SMART" id="SM00387">
    <property type="entry name" value="HATPase_c"/>
    <property type="match status" value="1"/>
</dbReference>
<feature type="transmembrane region" description="Helical" evidence="15">
    <location>
        <begin position="161"/>
        <end position="186"/>
    </location>
</feature>
<evidence type="ECO:0000256" key="14">
    <source>
        <dbReference type="ARBA" id="ARBA00023136"/>
    </source>
</evidence>
<organism evidence="18 19">
    <name type="scientific">Pseudahrensia aquimaris</name>
    <dbReference type="NCBI Taxonomy" id="744461"/>
    <lineage>
        <taxon>Bacteria</taxon>
        <taxon>Pseudomonadati</taxon>
        <taxon>Pseudomonadota</taxon>
        <taxon>Alphaproteobacteria</taxon>
        <taxon>Hyphomicrobiales</taxon>
        <taxon>Ahrensiaceae</taxon>
        <taxon>Pseudahrensia</taxon>
    </lineage>
</organism>
<accession>A0ABW3FC64</accession>
<dbReference type="PRINTS" id="PR00344">
    <property type="entry name" value="BCTRLSENSOR"/>
</dbReference>
<dbReference type="PROSITE" id="PS50109">
    <property type="entry name" value="HIS_KIN"/>
    <property type="match status" value="1"/>
</dbReference>
<evidence type="ECO:0000256" key="2">
    <source>
        <dbReference type="ARBA" id="ARBA00004429"/>
    </source>
</evidence>
<keyword evidence="5" id="KW-0997">Cell inner membrane</keyword>
<keyword evidence="4" id="KW-1003">Cell membrane</keyword>
<dbReference type="Pfam" id="PF02518">
    <property type="entry name" value="HATPase_c"/>
    <property type="match status" value="1"/>
</dbReference>
<keyword evidence="9" id="KW-0547">Nucleotide-binding</keyword>
<dbReference type="SUPFAM" id="SSF47384">
    <property type="entry name" value="Homodimeric domain of signal transducing histidine kinase"/>
    <property type="match status" value="1"/>
</dbReference>
<dbReference type="PANTHER" id="PTHR44936:SF5">
    <property type="entry name" value="SENSOR HISTIDINE KINASE ENVZ"/>
    <property type="match status" value="1"/>
</dbReference>
<keyword evidence="10" id="KW-0418">Kinase</keyword>
<reference evidence="19" key="1">
    <citation type="journal article" date="2019" name="Int. J. Syst. Evol. Microbiol.">
        <title>The Global Catalogue of Microorganisms (GCM) 10K type strain sequencing project: providing services to taxonomists for standard genome sequencing and annotation.</title>
        <authorList>
            <consortium name="The Broad Institute Genomics Platform"/>
            <consortium name="The Broad Institute Genome Sequencing Center for Infectious Disease"/>
            <person name="Wu L."/>
            <person name="Ma J."/>
        </authorList>
    </citation>
    <scope>NUCLEOTIDE SEQUENCE [LARGE SCALE GENOMIC DNA]</scope>
    <source>
        <strain evidence="19">CCUG 60023</strain>
    </source>
</reference>
<evidence type="ECO:0000256" key="3">
    <source>
        <dbReference type="ARBA" id="ARBA00012438"/>
    </source>
</evidence>
<evidence type="ECO:0000256" key="4">
    <source>
        <dbReference type="ARBA" id="ARBA00022475"/>
    </source>
</evidence>
<proteinExistence type="predicted"/>
<keyword evidence="7" id="KW-0808">Transferase</keyword>
<keyword evidence="12 15" id="KW-1133">Transmembrane helix</keyword>
<evidence type="ECO:0000256" key="6">
    <source>
        <dbReference type="ARBA" id="ARBA00022553"/>
    </source>
</evidence>
<dbReference type="GO" id="GO:0005524">
    <property type="term" value="F:ATP binding"/>
    <property type="evidence" value="ECO:0007669"/>
    <property type="project" value="UniProtKB-KW"/>
</dbReference>
<evidence type="ECO:0000256" key="12">
    <source>
        <dbReference type="ARBA" id="ARBA00022989"/>
    </source>
</evidence>
<evidence type="ECO:0000256" key="1">
    <source>
        <dbReference type="ARBA" id="ARBA00000085"/>
    </source>
</evidence>
<evidence type="ECO:0000259" key="17">
    <source>
        <dbReference type="PROSITE" id="PS50885"/>
    </source>
</evidence>
<keyword evidence="19" id="KW-1185">Reference proteome</keyword>
<dbReference type="Pfam" id="PF00672">
    <property type="entry name" value="HAMP"/>
    <property type="match status" value="1"/>
</dbReference>
<dbReference type="InterPro" id="IPR036097">
    <property type="entry name" value="HisK_dim/P_sf"/>
</dbReference>
<keyword evidence="6" id="KW-0597">Phosphoprotein</keyword>
<evidence type="ECO:0000256" key="10">
    <source>
        <dbReference type="ARBA" id="ARBA00022777"/>
    </source>
</evidence>
<dbReference type="SMART" id="SM00304">
    <property type="entry name" value="HAMP"/>
    <property type="match status" value="1"/>
</dbReference>
<comment type="catalytic activity">
    <reaction evidence="1">
        <text>ATP + protein L-histidine = ADP + protein N-phospho-L-histidine.</text>
        <dbReference type="EC" id="2.7.13.3"/>
    </reaction>
</comment>
<dbReference type="PANTHER" id="PTHR44936">
    <property type="entry name" value="SENSOR PROTEIN CREC"/>
    <property type="match status" value="1"/>
</dbReference>
<evidence type="ECO:0000313" key="18">
    <source>
        <dbReference type="EMBL" id="MFD0915790.1"/>
    </source>
</evidence>
<name>A0ABW3FC64_9HYPH</name>
<dbReference type="PROSITE" id="PS50885">
    <property type="entry name" value="HAMP"/>
    <property type="match status" value="1"/>
</dbReference>
<dbReference type="InterPro" id="IPR004358">
    <property type="entry name" value="Sig_transdc_His_kin-like_C"/>
</dbReference>
<dbReference type="InterPro" id="IPR003594">
    <property type="entry name" value="HATPase_dom"/>
</dbReference>
<dbReference type="CDD" id="cd06225">
    <property type="entry name" value="HAMP"/>
    <property type="match status" value="1"/>
</dbReference>